<gene>
    <name evidence="2" type="ORF">Apa02nite_094290</name>
</gene>
<dbReference type="Proteomes" id="UP000624709">
    <property type="component" value="Unassembled WGS sequence"/>
</dbReference>
<evidence type="ECO:0000256" key="1">
    <source>
        <dbReference type="SAM" id="MobiDB-lite"/>
    </source>
</evidence>
<sequence length="176" mass="19615">MDDQTSFEPAATAGRHVVEALGALQAWLLAEDAYGRGGLNELGVSASMTRRLRAWNEMFGRYGSRDEDWASGGWADEGVAPAHELQRELPDVEVATSTLTTIDHCEKCEAPSRARRHRRLAPRPAPARWTPCRDCPDTSWPGARLPGLLGRGPRGPRRGEDRRGRPLRYPRSIFRC</sequence>
<feature type="region of interest" description="Disordered" evidence="1">
    <location>
        <begin position="143"/>
        <end position="165"/>
    </location>
</feature>
<comment type="caution">
    <text evidence="2">The sequence shown here is derived from an EMBL/GenBank/DDBJ whole genome shotgun (WGS) entry which is preliminary data.</text>
</comment>
<evidence type="ECO:0000313" key="3">
    <source>
        <dbReference type="Proteomes" id="UP000624709"/>
    </source>
</evidence>
<evidence type="ECO:0000313" key="2">
    <source>
        <dbReference type="EMBL" id="GIE73321.1"/>
    </source>
</evidence>
<organism evidence="2 3">
    <name type="scientific">Actinoplanes palleronii</name>
    <dbReference type="NCBI Taxonomy" id="113570"/>
    <lineage>
        <taxon>Bacteria</taxon>
        <taxon>Bacillati</taxon>
        <taxon>Actinomycetota</taxon>
        <taxon>Actinomycetes</taxon>
        <taxon>Micromonosporales</taxon>
        <taxon>Micromonosporaceae</taxon>
        <taxon>Actinoplanes</taxon>
    </lineage>
</organism>
<keyword evidence="3" id="KW-1185">Reference proteome</keyword>
<name>A0ABQ4BRM4_9ACTN</name>
<dbReference type="EMBL" id="BOMS01000169">
    <property type="protein sequence ID" value="GIE73321.1"/>
    <property type="molecule type" value="Genomic_DNA"/>
</dbReference>
<reference evidence="2 3" key="1">
    <citation type="submission" date="2021-01" db="EMBL/GenBank/DDBJ databases">
        <title>Whole genome shotgun sequence of Actinoplanes palleronii NBRC 14916.</title>
        <authorList>
            <person name="Komaki H."/>
            <person name="Tamura T."/>
        </authorList>
    </citation>
    <scope>NUCLEOTIDE SEQUENCE [LARGE SCALE GENOMIC DNA]</scope>
    <source>
        <strain evidence="2 3">NBRC 14916</strain>
    </source>
</reference>
<proteinExistence type="predicted"/>
<protein>
    <submittedName>
        <fullName evidence="2">Uncharacterized protein</fullName>
    </submittedName>
</protein>
<accession>A0ABQ4BRM4</accession>